<dbReference type="InterPro" id="IPR016032">
    <property type="entry name" value="Sig_transdc_resp-reg_C-effctor"/>
</dbReference>
<dbReference type="GO" id="GO:0003677">
    <property type="term" value="F:DNA binding"/>
    <property type="evidence" value="ECO:0007669"/>
    <property type="project" value="InterPro"/>
</dbReference>
<dbReference type="AlphaFoldDB" id="A0A3A8G1R9"/>
<organism evidence="2 3">
    <name type="scientific">Acinetobacter cumulans</name>
    <dbReference type="NCBI Taxonomy" id="2136182"/>
    <lineage>
        <taxon>Bacteria</taxon>
        <taxon>Pseudomonadati</taxon>
        <taxon>Pseudomonadota</taxon>
        <taxon>Gammaproteobacteria</taxon>
        <taxon>Moraxellales</taxon>
        <taxon>Moraxellaceae</taxon>
        <taxon>Acinetobacter</taxon>
    </lineage>
</organism>
<gene>
    <name evidence="2" type="ORF">D7V64_08715</name>
</gene>
<feature type="domain" description="HTH luxR-type" evidence="1">
    <location>
        <begin position="297"/>
        <end position="351"/>
    </location>
</feature>
<comment type="caution">
    <text evidence="2">The sequence shown here is derived from an EMBL/GenBank/DDBJ whole genome shotgun (WGS) entry which is preliminary data.</text>
</comment>
<reference evidence="2 3" key="1">
    <citation type="submission" date="2018-09" db="EMBL/GenBank/DDBJ databases">
        <title>The draft genome of Acinetobacter spp. strains.</title>
        <authorList>
            <person name="Qin J."/>
            <person name="Feng Y."/>
            <person name="Zong Z."/>
        </authorList>
    </citation>
    <scope>NUCLEOTIDE SEQUENCE [LARGE SCALE GENOMIC DNA]</scope>
    <source>
        <strain evidence="2 3">WCHAc060002</strain>
    </source>
</reference>
<dbReference type="GO" id="GO:0006355">
    <property type="term" value="P:regulation of DNA-templated transcription"/>
    <property type="evidence" value="ECO:0007669"/>
    <property type="project" value="InterPro"/>
</dbReference>
<dbReference type="SUPFAM" id="SSF46894">
    <property type="entry name" value="C-terminal effector domain of the bipartite response regulators"/>
    <property type="match status" value="1"/>
</dbReference>
<name>A0A3A8G1R9_9GAMM</name>
<dbReference type="RefSeq" id="WP_120367462.1">
    <property type="nucleotide sequence ID" value="NZ_RAXZ01000009.1"/>
</dbReference>
<dbReference type="InterPro" id="IPR000792">
    <property type="entry name" value="Tscrpt_reg_LuxR_C"/>
</dbReference>
<evidence type="ECO:0000313" key="3">
    <source>
        <dbReference type="Proteomes" id="UP000281084"/>
    </source>
</evidence>
<dbReference type="Proteomes" id="UP000281084">
    <property type="component" value="Unassembled WGS sequence"/>
</dbReference>
<dbReference type="EMBL" id="RAXZ01000009">
    <property type="protein sequence ID" value="RKG52658.1"/>
    <property type="molecule type" value="Genomic_DNA"/>
</dbReference>
<proteinExistence type="predicted"/>
<dbReference type="Gene3D" id="1.10.10.10">
    <property type="entry name" value="Winged helix-like DNA-binding domain superfamily/Winged helix DNA-binding domain"/>
    <property type="match status" value="1"/>
</dbReference>
<accession>A0A3A8G1R9</accession>
<dbReference type="Pfam" id="PF00196">
    <property type="entry name" value="GerE"/>
    <property type="match status" value="1"/>
</dbReference>
<evidence type="ECO:0000259" key="1">
    <source>
        <dbReference type="Pfam" id="PF00196"/>
    </source>
</evidence>
<sequence>MATLRKLDSNKKSTLNRIRYLCCSGHSAITLAPLFFKYLNQLIPHDLHAFALTSASAVPYMYYHSGLDQRFIDLLQHEVEIFLDPKTEGHMRWLDTPTLPKSGNLLRPDEHYFQSNNYQIMVRGSGVHHTLDLRLEQSNKPSGGVSLFRGVGSSFSEQDSYFLSQVGQYIEYALQHQTTLRKEFNFDVEQAMLILDPNSEVIMMTDSVKDLLNLLAIHYDFWEPNKALPKICYQVINELKYGVQLPQTRIDIPNGILNIRAEWMFSPLQQDRCIALHLKHELPRSLFIWTKLENADLSPQQCQVAYLLVTGNSKQDIMHKLEISPAVLKDCIKAIYLTFHVHSLAELIDYASRWSLKY</sequence>
<protein>
    <recommendedName>
        <fullName evidence="1">HTH luxR-type domain-containing protein</fullName>
    </recommendedName>
</protein>
<evidence type="ECO:0000313" key="2">
    <source>
        <dbReference type="EMBL" id="RKG52658.1"/>
    </source>
</evidence>
<dbReference type="InterPro" id="IPR036388">
    <property type="entry name" value="WH-like_DNA-bd_sf"/>
</dbReference>